<dbReference type="EMBL" id="AODQ01000110">
    <property type="protein sequence ID" value="EMR01505.1"/>
    <property type="molecule type" value="Genomic_DNA"/>
</dbReference>
<keyword evidence="2" id="KW-1185">Reference proteome</keyword>
<dbReference type="AlphaFoldDB" id="M7NI75"/>
<evidence type="ECO:0000313" key="1">
    <source>
        <dbReference type="EMBL" id="EMR01505.1"/>
    </source>
</evidence>
<evidence type="ECO:0000313" key="2">
    <source>
        <dbReference type="Proteomes" id="UP000011910"/>
    </source>
</evidence>
<dbReference type="RefSeq" id="WP_009196745.1">
    <property type="nucleotide sequence ID" value="NZ_AODQ01000110.1"/>
</dbReference>
<dbReference type="STRING" id="1279009.ADICEAN_03362"/>
<organism evidence="1 2">
    <name type="scientific">Cesiribacter andamanensis AMV16</name>
    <dbReference type="NCBI Taxonomy" id="1279009"/>
    <lineage>
        <taxon>Bacteria</taxon>
        <taxon>Pseudomonadati</taxon>
        <taxon>Bacteroidota</taxon>
        <taxon>Cytophagia</taxon>
        <taxon>Cytophagales</taxon>
        <taxon>Cesiribacteraceae</taxon>
        <taxon>Cesiribacter</taxon>
    </lineage>
</organism>
<dbReference type="Proteomes" id="UP000011910">
    <property type="component" value="Unassembled WGS sequence"/>
</dbReference>
<protein>
    <submittedName>
        <fullName evidence="1">Uncharacterized protein</fullName>
    </submittedName>
</protein>
<accession>M7NI75</accession>
<gene>
    <name evidence="1" type="ORF">ADICEAN_03362</name>
</gene>
<proteinExistence type="predicted"/>
<name>M7NI75_9BACT</name>
<sequence>MRPPLLILFFLFGCGYQKKEPSQHPTVEEIHLHANNACLTVGVTKSSLDTVIYLDKKTSIDSFQYVACGDQLLNNLALLDSIRSLHPVKKIGSGHGDFIDLLFLKTLSTTERQVDFGFYPVVNYKNKKKVMKPYLFRYVKPTHSFYITEHPDNEYIFMTMEQWMNNDSLMSQVDCGGLY</sequence>
<reference evidence="1 2" key="1">
    <citation type="journal article" date="2013" name="Genome Announc.">
        <title>Draft Genome Sequence of Cesiribacter andamanensis Strain AMV16T, Isolated from a Soil Sample from a Mud Volcano in the Andaman Islands, India.</title>
        <authorList>
            <person name="Shivaji S."/>
            <person name="Ara S."/>
            <person name="Begum Z."/>
            <person name="Srinivas T.N."/>
            <person name="Singh A."/>
            <person name="Kumar Pinnaka A."/>
        </authorList>
    </citation>
    <scope>NUCLEOTIDE SEQUENCE [LARGE SCALE GENOMIC DNA]</scope>
    <source>
        <strain evidence="1 2">AMV16</strain>
    </source>
</reference>
<comment type="caution">
    <text evidence="1">The sequence shown here is derived from an EMBL/GenBank/DDBJ whole genome shotgun (WGS) entry which is preliminary data.</text>
</comment>